<evidence type="ECO:0000256" key="1">
    <source>
        <dbReference type="SAM" id="MobiDB-lite"/>
    </source>
</evidence>
<dbReference type="AlphaFoldDB" id="A0AAN9RFN2"/>
<dbReference type="EMBL" id="JAYMYR010000004">
    <property type="protein sequence ID" value="KAK7369559.1"/>
    <property type="molecule type" value="Genomic_DNA"/>
</dbReference>
<feature type="compositionally biased region" description="Polar residues" evidence="1">
    <location>
        <begin position="1"/>
        <end position="17"/>
    </location>
</feature>
<feature type="region of interest" description="Disordered" evidence="1">
    <location>
        <begin position="1"/>
        <end position="51"/>
    </location>
</feature>
<proteinExistence type="predicted"/>
<evidence type="ECO:0000313" key="2">
    <source>
        <dbReference type="EMBL" id="KAK7369559.1"/>
    </source>
</evidence>
<sequence length="104" mass="11606">MDTPFFTKSSSPSQLPTLSVYIKRGSDREKEMRERERLRKEKKETTVQEATTHGFLTLSFMCPPPPSSLIRSLAPPEEQSKASAISELSRPRGLRASVARSASP</sequence>
<dbReference type="Proteomes" id="UP001374584">
    <property type="component" value="Unassembled WGS sequence"/>
</dbReference>
<accession>A0AAN9RFN2</accession>
<name>A0AAN9RFN2_PHACN</name>
<evidence type="ECO:0000313" key="3">
    <source>
        <dbReference type="Proteomes" id="UP001374584"/>
    </source>
</evidence>
<feature type="region of interest" description="Disordered" evidence="1">
    <location>
        <begin position="66"/>
        <end position="104"/>
    </location>
</feature>
<reference evidence="2 3" key="1">
    <citation type="submission" date="2024-01" db="EMBL/GenBank/DDBJ databases">
        <title>The genomes of 5 underutilized Papilionoideae crops provide insights into root nodulation and disease resistanc.</title>
        <authorList>
            <person name="Jiang F."/>
        </authorList>
    </citation>
    <scope>NUCLEOTIDE SEQUENCE [LARGE SCALE GENOMIC DNA]</scope>
    <source>
        <strain evidence="2">JINMINGXINNONG_FW02</strain>
        <tissue evidence="2">Leaves</tissue>
    </source>
</reference>
<organism evidence="2 3">
    <name type="scientific">Phaseolus coccineus</name>
    <name type="common">Scarlet runner bean</name>
    <name type="synonym">Phaseolus multiflorus</name>
    <dbReference type="NCBI Taxonomy" id="3886"/>
    <lineage>
        <taxon>Eukaryota</taxon>
        <taxon>Viridiplantae</taxon>
        <taxon>Streptophyta</taxon>
        <taxon>Embryophyta</taxon>
        <taxon>Tracheophyta</taxon>
        <taxon>Spermatophyta</taxon>
        <taxon>Magnoliopsida</taxon>
        <taxon>eudicotyledons</taxon>
        <taxon>Gunneridae</taxon>
        <taxon>Pentapetalae</taxon>
        <taxon>rosids</taxon>
        <taxon>fabids</taxon>
        <taxon>Fabales</taxon>
        <taxon>Fabaceae</taxon>
        <taxon>Papilionoideae</taxon>
        <taxon>50 kb inversion clade</taxon>
        <taxon>NPAAA clade</taxon>
        <taxon>indigoferoid/millettioid clade</taxon>
        <taxon>Phaseoleae</taxon>
        <taxon>Phaseolus</taxon>
    </lineage>
</organism>
<gene>
    <name evidence="2" type="ORF">VNO80_11599</name>
</gene>
<feature type="compositionally biased region" description="Basic and acidic residues" evidence="1">
    <location>
        <begin position="24"/>
        <end position="46"/>
    </location>
</feature>
<protein>
    <submittedName>
        <fullName evidence="2">Uncharacterized protein</fullName>
    </submittedName>
</protein>
<keyword evidence="3" id="KW-1185">Reference proteome</keyword>
<comment type="caution">
    <text evidence="2">The sequence shown here is derived from an EMBL/GenBank/DDBJ whole genome shotgun (WGS) entry which is preliminary data.</text>
</comment>